<feature type="domain" description="Plastocyanin-like" evidence="5">
    <location>
        <begin position="370"/>
        <end position="469"/>
    </location>
</feature>
<evidence type="ECO:0000256" key="1">
    <source>
        <dbReference type="ARBA" id="ARBA00022723"/>
    </source>
</evidence>
<name>A0A2I6S9Z4_9RHOO</name>
<dbReference type="InterPro" id="IPR011707">
    <property type="entry name" value="Cu-oxidase-like_N"/>
</dbReference>
<dbReference type="PROSITE" id="PS00079">
    <property type="entry name" value="MULTICOPPER_OXIDASE1"/>
    <property type="match status" value="1"/>
</dbReference>
<organism evidence="7 8">
    <name type="scientific">Pseudazoarcus pumilus</name>
    <dbReference type="NCBI Taxonomy" id="2067960"/>
    <lineage>
        <taxon>Bacteria</taxon>
        <taxon>Pseudomonadati</taxon>
        <taxon>Pseudomonadota</taxon>
        <taxon>Betaproteobacteria</taxon>
        <taxon>Rhodocyclales</taxon>
        <taxon>Zoogloeaceae</taxon>
        <taxon>Pseudazoarcus</taxon>
    </lineage>
</organism>
<dbReference type="Gene3D" id="2.60.40.420">
    <property type="entry name" value="Cupredoxins - blue copper proteins"/>
    <property type="match status" value="3"/>
</dbReference>
<evidence type="ECO:0000313" key="7">
    <source>
        <dbReference type="EMBL" id="AUN96067.1"/>
    </source>
</evidence>
<gene>
    <name evidence="7" type="ORF">C0099_14635</name>
</gene>
<dbReference type="PANTHER" id="PTHR11709:SF2">
    <property type="entry name" value="MULTICOPPER OXIDASE LPR1"/>
    <property type="match status" value="1"/>
</dbReference>
<dbReference type="PANTHER" id="PTHR11709">
    <property type="entry name" value="MULTI-COPPER OXIDASE"/>
    <property type="match status" value="1"/>
</dbReference>
<evidence type="ECO:0000259" key="5">
    <source>
        <dbReference type="Pfam" id="PF07731"/>
    </source>
</evidence>
<dbReference type="OrthoDB" id="9757546at2"/>
<feature type="signal peptide" evidence="3">
    <location>
        <begin position="1"/>
        <end position="22"/>
    </location>
</feature>
<protein>
    <submittedName>
        <fullName evidence="7">Copper oxidase</fullName>
    </submittedName>
</protein>
<dbReference type="InterPro" id="IPR001117">
    <property type="entry name" value="Cu-oxidase_2nd"/>
</dbReference>
<dbReference type="InterPro" id="IPR006311">
    <property type="entry name" value="TAT_signal"/>
</dbReference>
<dbReference type="InterPro" id="IPR002355">
    <property type="entry name" value="Cu_oxidase_Cu_BS"/>
</dbReference>
<dbReference type="SUPFAM" id="SSF49503">
    <property type="entry name" value="Cupredoxins"/>
    <property type="match status" value="3"/>
</dbReference>
<proteinExistence type="predicted"/>
<dbReference type="InterPro" id="IPR011706">
    <property type="entry name" value="Cu-oxidase_C"/>
</dbReference>
<dbReference type="GO" id="GO:0005507">
    <property type="term" value="F:copper ion binding"/>
    <property type="evidence" value="ECO:0007669"/>
    <property type="project" value="InterPro"/>
</dbReference>
<reference evidence="7 8" key="1">
    <citation type="submission" date="2018-01" db="EMBL/GenBank/DDBJ databases">
        <authorList>
            <person name="Fu G.-Y."/>
        </authorList>
    </citation>
    <scope>NUCLEOTIDE SEQUENCE [LARGE SCALE GENOMIC DNA]</scope>
    <source>
        <strain evidence="7 8">SY39</strain>
    </source>
</reference>
<feature type="domain" description="Plastocyanin-like" evidence="6">
    <location>
        <begin position="59"/>
        <end position="158"/>
    </location>
</feature>
<dbReference type="CDD" id="cd13861">
    <property type="entry name" value="CuRO_1_CumA_like"/>
    <property type="match status" value="1"/>
</dbReference>
<dbReference type="InterPro" id="IPR033138">
    <property type="entry name" value="Cu_oxidase_CS"/>
</dbReference>
<dbReference type="GO" id="GO:0016491">
    <property type="term" value="F:oxidoreductase activity"/>
    <property type="evidence" value="ECO:0007669"/>
    <property type="project" value="UniProtKB-KW"/>
</dbReference>
<dbReference type="Pfam" id="PF07731">
    <property type="entry name" value="Cu-oxidase_2"/>
    <property type="match status" value="1"/>
</dbReference>
<evidence type="ECO:0000313" key="8">
    <source>
        <dbReference type="Proteomes" id="UP000242205"/>
    </source>
</evidence>
<evidence type="ECO:0000259" key="6">
    <source>
        <dbReference type="Pfam" id="PF07732"/>
    </source>
</evidence>
<dbReference type="RefSeq" id="WP_102248111.1">
    <property type="nucleotide sequence ID" value="NZ_CP025682.1"/>
</dbReference>
<dbReference type="Pfam" id="PF07732">
    <property type="entry name" value="Cu-oxidase_3"/>
    <property type="match status" value="1"/>
</dbReference>
<dbReference type="Proteomes" id="UP000242205">
    <property type="component" value="Chromosome"/>
</dbReference>
<feature type="domain" description="Plastocyanin-like" evidence="4">
    <location>
        <begin position="167"/>
        <end position="275"/>
    </location>
</feature>
<dbReference type="CDD" id="cd13885">
    <property type="entry name" value="CuRO_2_CumA_like"/>
    <property type="match status" value="1"/>
</dbReference>
<feature type="chain" id="PRO_5014435207" evidence="3">
    <location>
        <begin position="23"/>
        <end position="470"/>
    </location>
</feature>
<evidence type="ECO:0000259" key="4">
    <source>
        <dbReference type="Pfam" id="PF00394"/>
    </source>
</evidence>
<dbReference type="GO" id="GO:0030288">
    <property type="term" value="C:outer membrane-bounded periplasmic space"/>
    <property type="evidence" value="ECO:0007669"/>
    <property type="project" value="TreeGrafter"/>
</dbReference>
<accession>A0A2I6S9Z4</accession>
<dbReference type="KEGG" id="atw:C0099_14635"/>
<dbReference type="CDD" id="cd13906">
    <property type="entry name" value="CuRO_3_CumA_like"/>
    <property type="match status" value="1"/>
</dbReference>
<dbReference type="PROSITE" id="PS00080">
    <property type="entry name" value="MULTICOPPER_OXIDASE2"/>
    <property type="match status" value="1"/>
</dbReference>
<dbReference type="PROSITE" id="PS51318">
    <property type="entry name" value="TAT"/>
    <property type="match status" value="1"/>
</dbReference>
<keyword evidence="3" id="KW-0732">Signal</keyword>
<dbReference type="Pfam" id="PF00394">
    <property type="entry name" value="Cu-oxidase"/>
    <property type="match status" value="1"/>
</dbReference>
<evidence type="ECO:0000256" key="2">
    <source>
        <dbReference type="ARBA" id="ARBA00023002"/>
    </source>
</evidence>
<dbReference type="AlphaFoldDB" id="A0A2I6S9Z4"/>
<dbReference type="InterPro" id="IPR008972">
    <property type="entry name" value="Cupredoxin"/>
</dbReference>
<keyword evidence="1" id="KW-0479">Metal-binding</keyword>
<keyword evidence="8" id="KW-1185">Reference proteome</keyword>
<keyword evidence="2" id="KW-0560">Oxidoreductase</keyword>
<dbReference type="InterPro" id="IPR045087">
    <property type="entry name" value="Cu-oxidase_fam"/>
</dbReference>
<sequence length="470" mass="51543">MRPPRLTRRHFLAASGAMLAWAALPPMKAWARADEALRLSAGKASFSLEPYGPAEVGGCWGYNGTVPGPVIRVKQGARLRAMLENALAEDTTIHWHGIRLPNAMDGVPHLTQAPVAPGGRFEYDFTLPDAGTYWYHPHANAPEQLGRGLSGALIVEEAEPYPADREILWLLDDWMLDRDANLVGGFDDMHARSHDGRIGNTVTINGRLQDDEPVRPGERIRLRIINAANGRIFRLKFGDLPAHVIALDGQPVAPFEAGRVTLGPGMRADVVLDIAASADMGIDVIDDFYAPAAFRLITLQVAGESVRVAALDSVPPALPPNPVPEPELADAVNHEIEFKGGMMGSLPRDEMIGLMRQGMAWTVNGQPHAPDAHRHEAPLFAVERDATCRLTLINDTRWFHPIHLHGHHFRVLTRDGQPEPHLPLRDTVLMGPQERVEIAFKADNPGDWMIHCHVLEHHAGGMGGVFRVTA</sequence>
<evidence type="ECO:0000256" key="3">
    <source>
        <dbReference type="SAM" id="SignalP"/>
    </source>
</evidence>
<dbReference type="EMBL" id="CP025682">
    <property type="protein sequence ID" value="AUN96067.1"/>
    <property type="molecule type" value="Genomic_DNA"/>
</dbReference>